<dbReference type="PANTHER" id="PTHR23422:SF11">
    <property type="entry name" value="DIPEPTIDYL PEPTIDASE 3"/>
    <property type="match status" value="1"/>
</dbReference>
<dbReference type="Gene3D" id="3.30.540.30">
    <property type="match status" value="3"/>
</dbReference>
<dbReference type="PANTHER" id="PTHR23422">
    <property type="entry name" value="DIPEPTIDYL PEPTIDASE III-RELATED"/>
    <property type="match status" value="1"/>
</dbReference>
<proteinExistence type="predicted"/>
<evidence type="ECO:0000313" key="4">
    <source>
        <dbReference type="Proteomes" id="UP000011668"/>
    </source>
</evidence>
<name>L8X8X4_THACA</name>
<organism evidence="3 4">
    <name type="scientific">Thanatephorus cucumeris (strain AG1-IA)</name>
    <name type="common">Rice sheath blight fungus</name>
    <name type="synonym">Rhizoctonia solani</name>
    <dbReference type="NCBI Taxonomy" id="983506"/>
    <lineage>
        <taxon>Eukaryota</taxon>
        <taxon>Fungi</taxon>
        <taxon>Dikarya</taxon>
        <taxon>Basidiomycota</taxon>
        <taxon>Agaricomycotina</taxon>
        <taxon>Agaricomycetes</taxon>
        <taxon>Cantharellales</taxon>
        <taxon>Ceratobasidiaceae</taxon>
        <taxon>Rhizoctonia</taxon>
        <taxon>Rhizoctonia solani AG-1</taxon>
    </lineage>
</organism>
<reference evidence="3 4" key="1">
    <citation type="journal article" date="2013" name="Nat. Commun.">
        <title>The evolution and pathogenic mechanisms of the rice sheath blight pathogen.</title>
        <authorList>
            <person name="Zheng A."/>
            <person name="Lin R."/>
            <person name="Xu L."/>
            <person name="Qin P."/>
            <person name="Tang C."/>
            <person name="Ai P."/>
            <person name="Zhang D."/>
            <person name="Liu Y."/>
            <person name="Sun Z."/>
            <person name="Feng H."/>
            <person name="Wang Y."/>
            <person name="Chen Y."/>
            <person name="Liang X."/>
            <person name="Fu R."/>
            <person name="Li Q."/>
            <person name="Zhang J."/>
            <person name="Yu X."/>
            <person name="Xie Z."/>
            <person name="Ding L."/>
            <person name="Guan P."/>
            <person name="Tang J."/>
            <person name="Liang Y."/>
            <person name="Wang S."/>
            <person name="Deng Q."/>
            <person name="Li S."/>
            <person name="Zhu J."/>
            <person name="Wang L."/>
            <person name="Liu H."/>
            <person name="Li P."/>
        </authorList>
    </citation>
    <scope>NUCLEOTIDE SEQUENCE [LARGE SCALE GENOMIC DNA]</scope>
    <source>
        <strain evidence="4">AG-1 IA</strain>
    </source>
</reference>
<dbReference type="HOGENOM" id="CLU_011977_0_0_1"/>
<keyword evidence="4" id="KW-1185">Reference proteome</keyword>
<dbReference type="AlphaFoldDB" id="L8X8X4"/>
<dbReference type="EMBL" id="AFRT01000065">
    <property type="protein sequence ID" value="ELU45528.1"/>
    <property type="molecule type" value="Genomic_DNA"/>
</dbReference>
<keyword evidence="1" id="KW-0479">Metal-binding</keyword>
<comment type="caution">
    <text evidence="3">The sequence shown here is derived from an EMBL/GenBank/DDBJ whole genome shotgun (WGS) entry which is preliminary data.</text>
</comment>
<dbReference type="GO" id="GO:0008239">
    <property type="term" value="F:dipeptidyl-peptidase activity"/>
    <property type="evidence" value="ECO:0007669"/>
    <property type="project" value="TreeGrafter"/>
</dbReference>
<dbReference type="MEROPS" id="M49.006"/>
<keyword evidence="2" id="KW-0378">Hydrolase</keyword>
<sequence>MLARNLVPRGIARFSIKGVSLNRINALPVRFHNSAKQMASTTAVNAARFLADRNPPLCSLSVKDSFAQLTENEKLYAHWVGTAAWAGARIVQEQWTPEAQSLYDFLISIFSTSDGHKITDLVDLKSKSGLDEEEWTLLLEYVAQSFGFTKFVPRLPEDKFAKVVEASPSSSKALPQWEKLKGHIYGVEPEASLLIGKRCDGHVSNYYPGTKVISNEEAEKIQKFAENISLDIENTRVLKESDTSFAILIASADERPDEKHPKAFDNVDIAIRYGDYSSALKKVVDALTEAKKYAAARYESQYTTEASTHWVKDVGPVVESYIGFIETYVDPYGGRAEWEGFTAIVNKALTAKFETMVKRAPELIKTLPWGKDFEVDVFRKPDFTGIPAGINIPTLALLSYYEVREQVGFKGIPTHLTDQNILAAKAANEIITFLSPEDVQFYKKWDTKAFDVQVANHELLGHGSGKLFTEDKDGKLNFDPEKTISPLTGKPVTTWYKPGQTAGSVLGVCSSSFEECRAECEKDCQDIEVCNYAQYLLMARAGVRALELYDPKAGKHLQAHMQARLGITNYFIQEGLAELVEFRDAEGKLEDVHIKASSPGNLKSQSRTHVPELQIRKSIADGEGAREFYEKLIGYHRDLVLAKKQPRKVFVQPNTFVVDGKVELKEYPLTNEGVLQSFIERRLRFELNTMVESVGPLTPERPGSRGCKSGMLSEYSGKLHKRVGDVYCSLRSARRALRPLGALQSYGDSRRGSGLTLEW</sequence>
<dbReference type="GO" id="GO:0046872">
    <property type="term" value="F:metal ion binding"/>
    <property type="evidence" value="ECO:0007669"/>
    <property type="project" value="UniProtKB-KW"/>
</dbReference>
<dbReference type="GO" id="GO:0005737">
    <property type="term" value="C:cytoplasm"/>
    <property type="evidence" value="ECO:0007669"/>
    <property type="project" value="TreeGrafter"/>
</dbReference>
<evidence type="ECO:0000256" key="1">
    <source>
        <dbReference type="ARBA" id="ARBA00022723"/>
    </source>
</evidence>
<evidence type="ECO:0000313" key="3">
    <source>
        <dbReference type="EMBL" id="ELU45528.1"/>
    </source>
</evidence>
<dbReference type="STRING" id="983506.L8X8X4"/>
<dbReference type="OrthoDB" id="4694525at2759"/>
<accession>L8X8X4</accession>
<dbReference type="Proteomes" id="UP000011668">
    <property type="component" value="Unassembled WGS sequence"/>
</dbReference>
<gene>
    <name evidence="3" type="ORF">AG1IA_00406</name>
</gene>
<dbReference type="OMA" id="QRYWIRD"/>
<protein>
    <submittedName>
        <fullName evidence="3">Dipeptidyl peptidase III</fullName>
    </submittedName>
</protein>
<evidence type="ECO:0000256" key="2">
    <source>
        <dbReference type="ARBA" id="ARBA00022801"/>
    </source>
</evidence>
<dbReference type="Pfam" id="PF03571">
    <property type="entry name" value="Peptidase_M49"/>
    <property type="match status" value="1"/>
</dbReference>
<dbReference type="InterPro" id="IPR039461">
    <property type="entry name" value="Peptidase_M49"/>
</dbReference>